<reference evidence="1" key="1">
    <citation type="submission" date="2022-03" db="EMBL/GenBank/DDBJ databases">
        <authorList>
            <person name="Lindestad O."/>
        </authorList>
    </citation>
    <scope>NUCLEOTIDE SEQUENCE</scope>
</reference>
<organism evidence="1 2">
    <name type="scientific">Pararge aegeria aegeria</name>
    <dbReference type="NCBI Taxonomy" id="348720"/>
    <lineage>
        <taxon>Eukaryota</taxon>
        <taxon>Metazoa</taxon>
        <taxon>Ecdysozoa</taxon>
        <taxon>Arthropoda</taxon>
        <taxon>Hexapoda</taxon>
        <taxon>Insecta</taxon>
        <taxon>Pterygota</taxon>
        <taxon>Neoptera</taxon>
        <taxon>Endopterygota</taxon>
        <taxon>Lepidoptera</taxon>
        <taxon>Glossata</taxon>
        <taxon>Ditrysia</taxon>
        <taxon>Papilionoidea</taxon>
        <taxon>Nymphalidae</taxon>
        <taxon>Satyrinae</taxon>
        <taxon>Satyrini</taxon>
        <taxon>Parargina</taxon>
        <taxon>Pararge</taxon>
    </lineage>
</organism>
<dbReference type="OrthoDB" id="9998011at2759"/>
<gene>
    <name evidence="1" type="primary">jg9616</name>
    <name evidence="1" type="ORF">PAEG_LOCUS17363</name>
</gene>
<accession>A0A8S4RT90</accession>
<keyword evidence="2" id="KW-1185">Reference proteome</keyword>
<dbReference type="AlphaFoldDB" id="A0A8S4RT90"/>
<name>A0A8S4RT90_9NEOP</name>
<protein>
    <submittedName>
        <fullName evidence="1">Jg9616 protein</fullName>
    </submittedName>
</protein>
<proteinExistence type="predicted"/>
<dbReference type="Proteomes" id="UP000838756">
    <property type="component" value="Unassembled WGS sequence"/>
</dbReference>
<sequence>MLLPCGQRVTYSALCRSTTARHVKSTNPHLASVVDCGLNPSHPESRPWPRSGAVMGDDDYDDNYLKSDNLFNKAKSLTDSDEILISDEFSLEDIPEGIPLEDPLYDNLTKRNKNEGTGKLSNIKLSKQNYDVSTEKNNKVNTIIQNYTRRDENEIPKYNEYLTNLSNIVSNHENYNRFSGLNINTNEESEIPEENEYVTDINRPHEVYSNKDINIHDVARLNESAKDDNEIPKENGYMDVINFSVDKNSNSLIDNKNNEHSKSGDIKELENLVTKEINKTIHIQDVSKVSNEVIRDTTQIQGYNQNGAQEEFKVHNTEEKLAVDNPSLTSFHVIDSEKDLDVPTGIEGPIPAIVLPPKNFVAPSDIVLPMNSQSVWRRFPEVPYNPYYYQPFYYKQNYYINYKPVLPPFQ</sequence>
<comment type="caution">
    <text evidence="1">The sequence shown here is derived from an EMBL/GenBank/DDBJ whole genome shotgun (WGS) entry which is preliminary data.</text>
</comment>
<evidence type="ECO:0000313" key="1">
    <source>
        <dbReference type="EMBL" id="CAH2240879.1"/>
    </source>
</evidence>
<evidence type="ECO:0000313" key="2">
    <source>
        <dbReference type="Proteomes" id="UP000838756"/>
    </source>
</evidence>
<dbReference type="EMBL" id="CAKXAJ010025557">
    <property type="protein sequence ID" value="CAH2240879.1"/>
    <property type="molecule type" value="Genomic_DNA"/>
</dbReference>